<protein>
    <submittedName>
        <fullName evidence="1">Uncharacterized protein</fullName>
    </submittedName>
</protein>
<proteinExistence type="predicted"/>
<organism evidence="1 2">
    <name type="scientific">Haloferula luteola</name>
    <dbReference type="NCBI Taxonomy" id="595692"/>
    <lineage>
        <taxon>Bacteria</taxon>
        <taxon>Pseudomonadati</taxon>
        <taxon>Verrucomicrobiota</taxon>
        <taxon>Verrucomicrobiia</taxon>
        <taxon>Verrucomicrobiales</taxon>
        <taxon>Verrucomicrobiaceae</taxon>
        <taxon>Haloferula</taxon>
    </lineage>
</organism>
<sequence length="170" mass="19153">MAGPAKVASIEALEEFRAALARYGQRTGTALDDVSFDVKRLREWLTHDRRMAWEGEVRRRTRRWEQAKAELMTAQLSGLRDDLAAPKMVEKKAARALEEAEAKLEMTRQWARRFDGVVAPALSPLDHLRDRLAIDVPKALASLDAMIRTLDEYAGRTPQPRASSEEEGAP</sequence>
<reference evidence="1 2" key="1">
    <citation type="submission" date="2020-08" db="EMBL/GenBank/DDBJ databases">
        <title>Genomic Encyclopedia of Type Strains, Phase IV (KMG-IV): sequencing the most valuable type-strain genomes for metagenomic binning, comparative biology and taxonomic classification.</title>
        <authorList>
            <person name="Goeker M."/>
        </authorList>
    </citation>
    <scope>NUCLEOTIDE SEQUENCE [LARGE SCALE GENOMIC DNA]</scope>
    <source>
        <strain evidence="1 2">YC6886</strain>
    </source>
</reference>
<evidence type="ECO:0000313" key="2">
    <source>
        <dbReference type="Proteomes" id="UP000557717"/>
    </source>
</evidence>
<keyword evidence="2" id="KW-1185">Reference proteome</keyword>
<dbReference type="AlphaFoldDB" id="A0A840VFG3"/>
<evidence type="ECO:0000313" key="1">
    <source>
        <dbReference type="EMBL" id="MBB5351541.1"/>
    </source>
</evidence>
<gene>
    <name evidence="1" type="ORF">HNR46_001778</name>
</gene>
<comment type="caution">
    <text evidence="1">The sequence shown here is derived from an EMBL/GenBank/DDBJ whole genome shotgun (WGS) entry which is preliminary data.</text>
</comment>
<accession>A0A840VFG3</accession>
<dbReference type="EMBL" id="JACHFD010000007">
    <property type="protein sequence ID" value="MBB5351541.1"/>
    <property type="molecule type" value="Genomic_DNA"/>
</dbReference>
<dbReference type="Proteomes" id="UP000557717">
    <property type="component" value="Unassembled WGS sequence"/>
</dbReference>
<name>A0A840VFG3_9BACT</name>
<dbReference type="RefSeq" id="WP_184017799.1">
    <property type="nucleotide sequence ID" value="NZ_JACHFD010000007.1"/>
</dbReference>